<proteinExistence type="predicted"/>
<dbReference type="SMART" id="SM00271">
    <property type="entry name" value="DnaJ"/>
    <property type="match status" value="1"/>
</dbReference>
<dbReference type="EMBL" id="LM997413">
    <property type="protein sequence ID" value="CEA06349.1"/>
    <property type="molecule type" value="Genomic_DNA"/>
</dbReference>
<dbReference type="SUPFAM" id="SSF46565">
    <property type="entry name" value="Chaperone J-domain"/>
    <property type="match status" value="1"/>
</dbReference>
<dbReference type="CDD" id="cd06257">
    <property type="entry name" value="DnaJ"/>
    <property type="match status" value="1"/>
</dbReference>
<dbReference type="InterPro" id="IPR036869">
    <property type="entry name" value="J_dom_sf"/>
</dbReference>
<dbReference type="InterPro" id="IPR001623">
    <property type="entry name" value="DnaJ_domain"/>
</dbReference>
<dbReference type="OrthoDB" id="581986at2"/>
<organism evidence="3">
    <name type="scientific">Pseudomonas saudimassiliensis</name>
    <dbReference type="NCBI Taxonomy" id="1461581"/>
    <lineage>
        <taxon>Bacteria</taxon>
        <taxon>Pseudomonadati</taxon>
        <taxon>Pseudomonadota</taxon>
        <taxon>Gammaproteobacteria</taxon>
        <taxon>Pseudomonadales</taxon>
        <taxon>Pseudomonadaceae</taxon>
        <taxon>Pseudomonas</taxon>
    </lineage>
</organism>
<protein>
    <submittedName>
        <fullName evidence="3">Molecular chaperone DnaJ</fullName>
    </submittedName>
</protein>
<dbReference type="InterPro" id="IPR021059">
    <property type="entry name" value="DnaJ-related_N"/>
</dbReference>
<name>A0A078MJD2_9PSED</name>
<evidence type="ECO:0000313" key="3">
    <source>
        <dbReference type="EMBL" id="CEA06349.1"/>
    </source>
</evidence>
<dbReference type="AlphaFoldDB" id="A0A078MJD2"/>
<sequence length="210" mass="24326">MDKPTAEDLLPPGFDDCVLQVLEANPEGVSEFALLKHLAHAFPDSLFATPGALGEPLQLFQLHFLLFHRLYALSDHLAGSRRELAIHALCIRLLPRQTLRPDLAVVDPLRAYYLDWNQWLQTSADDVRRLLDEFWRHRAAPVTNRQLQWAREVIGVGQGEDMLAIKRRYRRLMMLHHPDRGGDGERGSEINQAYLILNRYYREPRSRQTL</sequence>
<dbReference type="Pfam" id="PF12339">
    <property type="entry name" value="DNAJ_related"/>
    <property type="match status" value="1"/>
</dbReference>
<dbReference type="Pfam" id="PF00226">
    <property type="entry name" value="DnaJ"/>
    <property type="match status" value="1"/>
</dbReference>
<accession>A0A078MJD2</accession>
<keyword evidence="1" id="KW-0143">Chaperone</keyword>
<dbReference type="PROSITE" id="PS50076">
    <property type="entry name" value="DNAJ_2"/>
    <property type="match status" value="1"/>
</dbReference>
<dbReference type="Gene3D" id="1.10.287.110">
    <property type="entry name" value="DnaJ domain"/>
    <property type="match status" value="1"/>
</dbReference>
<dbReference type="RefSeq" id="WP_044500785.1">
    <property type="nucleotide sequence ID" value="NZ_LK391969.1"/>
</dbReference>
<dbReference type="PATRIC" id="fig|1461581.3.peg.2692"/>
<reference evidence="3" key="1">
    <citation type="submission" date="2014-07" db="EMBL/GenBank/DDBJ databases">
        <authorList>
            <person name="Urmite Genomes Urmite Genomes"/>
        </authorList>
    </citation>
    <scope>NUCLEOTIDE SEQUENCE</scope>
    <source>
        <strain evidence="3">12M76_air</strain>
    </source>
</reference>
<feature type="domain" description="J" evidence="2">
    <location>
        <begin position="149"/>
        <end position="210"/>
    </location>
</feature>
<evidence type="ECO:0000259" key="2">
    <source>
        <dbReference type="PROSITE" id="PS50076"/>
    </source>
</evidence>
<gene>
    <name evidence="3" type="ORF">BN1049_02733</name>
</gene>
<evidence type="ECO:0000256" key="1">
    <source>
        <dbReference type="ARBA" id="ARBA00023186"/>
    </source>
</evidence>
<dbReference type="EMBL" id="LK391969">
    <property type="protein sequence ID" value="CEF27774.1"/>
    <property type="molecule type" value="Genomic_DNA"/>
</dbReference>